<gene>
    <name evidence="1" type="ORF">T4E_3431</name>
</gene>
<evidence type="ECO:0000313" key="1">
    <source>
        <dbReference type="EMBL" id="KRX99234.1"/>
    </source>
</evidence>
<organism evidence="1 2">
    <name type="scientific">Trichinella pseudospiralis</name>
    <name type="common">Parasitic roundworm</name>
    <dbReference type="NCBI Taxonomy" id="6337"/>
    <lineage>
        <taxon>Eukaryota</taxon>
        <taxon>Metazoa</taxon>
        <taxon>Ecdysozoa</taxon>
        <taxon>Nematoda</taxon>
        <taxon>Enoplea</taxon>
        <taxon>Dorylaimia</taxon>
        <taxon>Trichinellida</taxon>
        <taxon>Trichinellidae</taxon>
        <taxon>Trichinella</taxon>
    </lineage>
</organism>
<reference evidence="1 2" key="1">
    <citation type="submission" date="2015-01" db="EMBL/GenBank/DDBJ databases">
        <title>Evolution of Trichinella species and genotypes.</title>
        <authorList>
            <person name="Korhonen P.K."/>
            <person name="Edoardo P."/>
            <person name="Giuseppe L.R."/>
            <person name="Gasser R.B."/>
        </authorList>
    </citation>
    <scope>NUCLEOTIDE SEQUENCE [LARGE SCALE GENOMIC DNA]</scope>
    <source>
        <strain evidence="1">ISS141</strain>
    </source>
</reference>
<proteinExistence type="predicted"/>
<accession>A0A0V0YGX6</accession>
<name>A0A0V0YGX6_TRIPS</name>
<evidence type="ECO:0000313" key="2">
    <source>
        <dbReference type="Proteomes" id="UP000054815"/>
    </source>
</evidence>
<dbReference type="Proteomes" id="UP000054815">
    <property type="component" value="Unassembled WGS sequence"/>
</dbReference>
<comment type="caution">
    <text evidence="1">The sequence shown here is derived from an EMBL/GenBank/DDBJ whole genome shotgun (WGS) entry which is preliminary data.</text>
</comment>
<sequence>MGRRCATSVDTSSHLTKKLPSNYQDILHAADLGSLALNRRHDVRSVLYSFTVCKGIDSMPFVTKTALLPIIRWVQTLFKEASKSGKAGIGRQIERNIRCRLFGEVIYLERLASVKMIHRGL</sequence>
<protein>
    <submittedName>
        <fullName evidence="1">Uncharacterized protein</fullName>
    </submittedName>
</protein>
<dbReference type="EMBL" id="JYDU01000016">
    <property type="protein sequence ID" value="KRX99234.1"/>
    <property type="molecule type" value="Genomic_DNA"/>
</dbReference>
<dbReference type="AlphaFoldDB" id="A0A0V0YGX6"/>